<feature type="transmembrane region" description="Helical" evidence="2">
    <location>
        <begin position="6"/>
        <end position="24"/>
    </location>
</feature>
<name>A0ABW2IJU7_9PROT</name>
<reference evidence="6" key="1">
    <citation type="journal article" date="2019" name="Int. J. Syst. Evol. Microbiol.">
        <title>The Global Catalogue of Microorganisms (GCM) 10K type strain sequencing project: providing services to taxonomists for standard genome sequencing and annotation.</title>
        <authorList>
            <consortium name="The Broad Institute Genomics Platform"/>
            <consortium name="The Broad Institute Genome Sequencing Center for Infectious Disease"/>
            <person name="Wu L."/>
            <person name="Ma J."/>
        </authorList>
    </citation>
    <scope>NUCLEOTIDE SEQUENCE [LARGE SCALE GENOMIC DNA]</scope>
    <source>
        <strain evidence="6">CCUG 51308</strain>
    </source>
</reference>
<dbReference type="InterPro" id="IPR011055">
    <property type="entry name" value="Dup_hybrid_motif"/>
</dbReference>
<dbReference type="CDD" id="cd07341">
    <property type="entry name" value="M56_BlaR1_MecR1_like"/>
    <property type="match status" value="1"/>
</dbReference>
<keyword evidence="1" id="KW-0175">Coiled coil</keyword>
<evidence type="ECO:0000256" key="2">
    <source>
        <dbReference type="SAM" id="Phobius"/>
    </source>
</evidence>
<keyword evidence="2" id="KW-0812">Transmembrane</keyword>
<feature type="domain" description="Peptidase M56" evidence="4">
    <location>
        <begin position="17"/>
        <end position="301"/>
    </location>
</feature>
<feature type="transmembrane region" description="Helical" evidence="2">
    <location>
        <begin position="106"/>
        <end position="123"/>
    </location>
</feature>
<feature type="coiled-coil region" evidence="1">
    <location>
        <begin position="757"/>
        <end position="816"/>
    </location>
</feature>
<dbReference type="InterPro" id="IPR016047">
    <property type="entry name" value="M23ase_b-sheet_dom"/>
</dbReference>
<protein>
    <submittedName>
        <fullName evidence="5">M23/M56 family metallopeptidase</fullName>
    </submittedName>
</protein>
<dbReference type="InterPro" id="IPR052173">
    <property type="entry name" value="Beta-lactam_resp_regulator"/>
</dbReference>
<dbReference type="Pfam" id="PF05569">
    <property type="entry name" value="Peptidase_M56"/>
    <property type="match status" value="1"/>
</dbReference>
<dbReference type="PANTHER" id="PTHR34978:SF3">
    <property type="entry name" value="SLR0241 PROTEIN"/>
    <property type="match status" value="1"/>
</dbReference>
<evidence type="ECO:0000256" key="1">
    <source>
        <dbReference type="SAM" id="Coils"/>
    </source>
</evidence>
<dbReference type="CDD" id="cd12797">
    <property type="entry name" value="M23_peptidase"/>
    <property type="match status" value="1"/>
</dbReference>
<accession>A0ABW2IJU7</accession>
<dbReference type="EMBL" id="JBHTBR010000002">
    <property type="protein sequence ID" value="MFC7291333.1"/>
    <property type="molecule type" value="Genomic_DNA"/>
</dbReference>
<evidence type="ECO:0000313" key="6">
    <source>
        <dbReference type="Proteomes" id="UP001596492"/>
    </source>
</evidence>
<keyword evidence="6" id="KW-1185">Reference proteome</keyword>
<gene>
    <name evidence="5" type="ORF">ACFQS8_06870</name>
</gene>
<keyword evidence="2" id="KW-1133">Transmembrane helix</keyword>
<proteinExistence type="predicted"/>
<organism evidence="5 6">
    <name type="scientific">Hirschia litorea</name>
    <dbReference type="NCBI Taxonomy" id="1199156"/>
    <lineage>
        <taxon>Bacteria</taxon>
        <taxon>Pseudomonadati</taxon>
        <taxon>Pseudomonadota</taxon>
        <taxon>Alphaproteobacteria</taxon>
        <taxon>Hyphomonadales</taxon>
        <taxon>Hyphomonadaceae</taxon>
        <taxon>Hirschia</taxon>
    </lineage>
</organism>
<dbReference type="PANTHER" id="PTHR34978">
    <property type="entry name" value="POSSIBLE SENSOR-TRANSDUCER PROTEIN BLAR"/>
    <property type="match status" value="1"/>
</dbReference>
<evidence type="ECO:0000259" key="3">
    <source>
        <dbReference type="Pfam" id="PF01551"/>
    </source>
</evidence>
<dbReference type="Gene3D" id="2.70.70.10">
    <property type="entry name" value="Glucose Permease (Domain IIA)"/>
    <property type="match status" value="1"/>
</dbReference>
<dbReference type="Pfam" id="PF01551">
    <property type="entry name" value="Peptidase_M23"/>
    <property type="match status" value="1"/>
</dbReference>
<comment type="caution">
    <text evidence="5">The sequence shown here is derived from an EMBL/GenBank/DDBJ whole genome shotgun (WGS) entry which is preliminary data.</text>
</comment>
<evidence type="ECO:0000313" key="5">
    <source>
        <dbReference type="EMBL" id="MFC7291333.1"/>
    </source>
</evidence>
<sequence>MNFVMLLVLSIVWGGIVVVAAAGVQRLGLSGRTRQMMWRCAGGMLLAPFPVAMVYALAEPGKIAPIWNYGEGEAPSIPIVLDQVPAMNTTPIAQTVTQASPFQFDFMMALTAFLVLGWLFRAFRARWASRELKQITSKAVPIRSYTVLNAAEFWQSRLGLARKASFQLMPGDYSPFTQGVFKPVVYLPHGLERELGAEELALVVGHELMHVRRLDALWRPAERIVADILWFNPFAWMVRAELDRAREIACDEAMLVSKAPPTVYARALVAAARFAEGLPTRAPAAAMFPFNKDKELTERVKIAVANTQGSSSFVGLAAFGAFLLAGLPLAAAQGAGAEKVRSPLPQFEETVVKSEKARITSGFGKRKHPISKEVKDHAGIDIADKKGTKIYAPANGVITFAGFKDGYGNVVQVDYNPEWMGRFGQLDKILVEAGQSVQAGDVIGLLGESGNATGPHLHLEVFGPAPDYVQSGRKIAYDPERLGVALIPALEDRARQIRELGVVLPSQIQQPQKVSDVIAPIAPPAPLAPEPPKAPQPPKVTGITYLQDGRVQVLDGGVVFMEFAPQKGDLIPRLVGKHNDSSKRRRYNYKEVNGDKVELQAGTQDIPSSKLGIWVNRQKIESLADWQEWRADVDEHITDHFEISIDHDFEHLEHDLEMQIEEALRESENGVELAGINTEKWEAALEAKAEARAEAIAQSFEKNWSSNAEGWEKQAAAMGRKASERARVFAEAQAMSSHTFAQDWTSEGQHRAAAIHVAALEEALHDLDDELISLDEQCDAAEGKKGAGSKYELQGLKMAKKSVEQARAQVASQLHEARVSLSK</sequence>
<feature type="domain" description="M23ase beta-sheet core" evidence="3">
    <location>
        <begin position="376"/>
        <end position="461"/>
    </location>
</feature>
<keyword evidence="2" id="KW-0472">Membrane</keyword>
<evidence type="ECO:0000259" key="4">
    <source>
        <dbReference type="Pfam" id="PF05569"/>
    </source>
</evidence>
<dbReference type="InterPro" id="IPR008756">
    <property type="entry name" value="Peptidase_M56"/>
</dbReference>
<dbReference type="SUPFAM" id="SSF51261">
    <property type="entry name" value="Duplicated hybrid motif"/>
    <property type="match status" value="1"/>
</dbReference>
<dbReference type="RefSeq" id="WP_382166527.1">
    <property type="nucleotide sequence ID" value="NZ_JBHTBR010000002.1"/>
</dbReference>
<feature type="transmembrane region" description="Helical" evidence="2">
    <location>
        <begin position="36"/>
        <end position="58"/>
    </location>
</feature>
<dbReference type="Proteomes" id="UP001596492">
    <property type="component" value="Unassembled WGS sequence"/>
</dbReference>
<feature type="transmembrane region" description="Helical" evidence="2">
    <location>
        <begin position="313"/>
        <end position="332"/>
    </location>
</feature>